<gene>
    <name evidence="1" type="ORF">JCM15548_11745</name>
</gene>
<accession>A0A0E9LWQ1</accession>
<dbReference type="Proteomes" id="UP000032900">
    <property type="component" value="Unassembled WGS sequence"/>
</dbReference>
<protein>
    <submittedName>
        <fullName evidence="1">Uncharacterized protein</fullName>
    </submittedName>
</protein>
<name>A0A0E9LWQ1_9BACT</name>
<comment type="caution">
    <text evidence="1">The sequence shown here is derived from an EMBL/GenBank/DDBJ whole genome shotgun (WGS) entry which is preliminary data.</text>
</comment>
<proteinExistence type="predicted"/>
<dbReference type="AlphaFoldDB" id="A0A0E9LWQ1"/>
<reference evidence="1 2" key="1">
    <citation type="journal article" date="2015" name="Microbes Environ.">
        <title>Distribution and evolution of nitrogen fixation genes in the phylum bacteroidetes.</title>
        <authorList>
            <person name="Inoue J."/>
            <person name="Oshima K."/>
            <person name="Suda W."/>
            <person name="Sakamoto M."/>
            <person name="Iino T."/>
            <person name="Noda S."/>
            <person name="Hongoh Y."/>
            <person name="Hattori M."/>
            <person name="Ohkuma M."/>
        </authorList>
    </citation>
    <scope>NUCLEOTIDE SEQUENCE [LARGE SCALE GENOMIC DNA]</scope>
    <source>
        <strain evidence="1">JCM 15548</strain>
    </source>
</reference>
<dbReference type="STRING" id="1236989.JCM15548_11745"/>
<keyword evidence="2" id="KW-1185">Reference proteome</keyword>
<dbReference type="EMBL" id="BAZW01000010">
    <property type="protein sequence ID" value="GAO29546.1"/>
    <property type="molecule type" value="Genomic_DNA"/>
</dbReference>
<organism evidence="1 2">
    <name type="scientific">Geofilum rubicundum JCM 15548</name>
    <dbReference type="NCBI Taxonomy" id="1236989"/>
    <lineage>
        <taxon>Bacteria</taxon>
        <taxon>Pseudomonadati</taxon>
        <taxon>Bacteroidota</taxon>
        <taxon>Bacteroidia</taxon>
        <taxon>Marinilabiliales</taxon>
        <taxon>Marinilabiliaceae</taxon>
        <taxon>Geofilum</taxon>
    </lineage>
</organism>
<evidence type="ECO:0000313" key="2">
    <source>
        <dbReference type="Proteomes" id="UP000032900"/>
    </source>
</evidence>
<sequence>MLSSDPGGVQQELVVQDLPDDKSRKFPNYGKHFRLFFSFFFPLLMDVSKNQLFINEVKWLFFSATRIVNDIFVFLTLTKHAFIRI</sequence>
<evidence type="ECO:0000313" key="1">
    <source>
        <dbReference type="EMBL" id="GAO29546.1"/>
    </source>
</evidence>